<comment type="subcellular location">
    <subcellularLocation>
        <location evidence="1">Cell envelope</location>
    </subcellularLocation>
</comment>
<gene>
    <name evidence="8" type="ORF">FYJ74_05740</name>
</gene>
<name>A0A6L5YBN1_9BACT</name>
<keyword evidence="9" id="KW-1185">Reference proteome</keyword>
<dbReference type="Gene3D" id="3.40.190.10">
    <property type="entry name" value="Periplasmic binding protein-like II"/>
    <property type="match status" value="2"/>
</dbReference>
<dbReference type="Pfam" id="PF00497">
    <property type="entry name" value="SBP_bac_3"/>
    <property type="match status" value="1"/>
</dbReference>
<dbReference type="InterPro" id="IPR018313">
    <property type="entry name" value="SBP_3_CS"/>
</dbReference>
<reference evidence="8 9" key="1">
    <citation type="submission" date="2019-08" db="EMBL/GenBank/DDBJ databases">
        <title>In-depth cultivation of the pig gut microbiome towards novel bacterial diversity and tailored functional studies.</title>
        <authorList>
            <person name="Wylensek D."/>
            <person name="Hitch T.C.A."/>
            <person name="Clavel T."/>
        </authorList>
    </citation>
    <scope>NUCLEOTIDE SEQUENCE [LARGE SCALE GENOMIC DNA]</scope>
    <source>
        <strain evidence="8 9">SM-530-WT-4B</strain>
    </source>
</reference>
<proteinExistence type="inferred from homology"/>
<evidence type="ECO:0000259" key="7">
    <source>
        <dbReference type="SMART" id="SM00079"/>
    </source>
</evidence>
<evidence type="ECO:0000256" key="4">
    <source>
        <dbReference type="RuleBase" id="RU003744"/>
    </source>
</evidence>
<dbReference type="InterPro" id="IPR001638">
    <property type="entry name" value="Solute-binding_3/MltF_N"/>
</dbReference>
<dbReference type="GO" id="GO:0030313">
    <property type="term" value="C:cell envelope"/>
    <property type="evidence" value="ECO:0007669"/>
    <property type="project" value="UniProtKB-SubCell"/>
</dbReference>
<feature type="chain" id="PRO_5026810611" evidence="5">
    <location>
        <begin position="22"/>
        <end position="249"/>
    </location>
</feature>
<evidence type="ECO:0000256" key="5">
    <source>
        <dbReference type="SAM" id="SignalP"/>
    </source>
</evidence>
<keyword evidence="3 5" id="KW-0732">Signal</keyword>
<evidence type="ECO:0000256" key="1">
    <source>
        <dbReference type="ARBA" id="ARBA00004196"/>
    </source>
</evidence>
<feature type="signal peptide" evidence="5">
    <location>
        <begin position="1"/>
        <end position="21"/>
    </location>
</feature>
<dbReference type="GO" id="GO:0015276">
    <property type="term" value="F:ligand-gated monoatomic ion channel activity"/>
    <property type="evidence" value="ECO:0007669"/>
    <property type="project" value="InterPro"/>
</dbReference>
<comment type="caution">
    <text evidence="8">The sequence shown here is derived from an EMBL/GenBank/DDBJ whole genome shotgun (WGS) entry which is preliminary data.</text>
</comment>
<dbReference type="PROSITE" id="PS01039">
    <property type="entry name" value="SBP_BACTERIAL_3"/>
    <property type="match status" value="1"/>
</dbReference>
<dbReference type="InterPro" id="IPR001320">
    <property type="entry name" value="Iontro_rcpt_C"/>
</dbReference>
<evidence type="ECO:0000256" key="3">
    <source>
        <dbReference type="ARBA" id="ARBA00022729"/>
    </source>
</evidence>
<sequence length="249" mass="27223">MWKRISVAAVLSVLAATAAFAVSAMDKETLIVGTSGAYPPYEFHGQSGDLVGFDIDMTEAIAKKLGKKLQWLDMIFDSLLPSLMANKIDLVSAGLSATPERAKRVSFSSPYEISYSAFITRVDYQPKSTDDLTGKTVAVQIGTVQETFARALGNVEVKTYQKFDECVREVALGRVDATFMDIPAAKAYVKAKDFDGKIAIAFNKQITGADKAIAISKENVELTAAVSRIIEEMDKNGELQALRDKWFNE</sequence>
<feature type="domain" description="Ionotropic glutamate receptor C-terminal" evidence="7">
    <location>
        <begin position="29"/>
        <end position="249"/>
    </location>
</feature>
<evidence type="ECO:0000313" key="9">
    <source>
        <dbReference type="Proteomes" id="UP000473699"/>
    </source>
</evidence>
<accession>A0A6L5YBN1</accession>
<dbReference type="PANTHER" id="PTHR35936">
    <property type="entry name" value="MEMBRANE-BOUND LYTIC MUREIN TRANSGLYCOSYLASE F"/>
    <property type="match status" value="1"/>
</dbReference>
<evidence type="ECO:0000313" key="8">
    <source>
        <dbReference type="EMBL" id="MST55535.1"/>
    </source>
</evidence>
<feature type="domain" description="Solute-binding protein family 3/N-terminal" evidence="6">
    <location>
        <begin position="29"/>
        <end position="249"/>
    </location>
</feature>
<comment type="similarity">
    <text evidence="2 4">Belongs to the bacterial solute-binding protein 3 family.</text>
</comment>
<dbReference type="RefSeq" id="WP_154528633.1">
    <property type="nucleotide sequence ID" value="NZ_VUNH01000005.1"/>
</dbReference>
<organism evidence="8 9">
    <name type="scientific">Pyramidobacter porci</name>
    <dbReference type="NCBI Taxonomy" id="2605789"/>
    <lineage>
        <taxon>Bacteria</taxon>
        <taxon>Thermotogati</taxon>
        <taxon>Synergistota</taxon>
        <taxon>Synergistia</taxon>
        <taxon>Synergistales</taxon>
        <taxon>Dethiosulfovibrionaceae</taxon>
        <taxon>Pyramidobacter</taxon>
    </lineage>
</organism>
<dbReference type="SMART" id="SM00062">
    <property type="entry name" value="PBPb"/>
    <property type="match status" value="1"/>
</dbReference>
<evidence type="ECO:0000256" key="2">
    <source>
        <dbReference type="ARBA" id="ARBA00010333"/>
    </source>
</evidence>
<dbReference type="PANTHER" id="PTHR35936:SF17">
    <property type="entry name" value="ARGININE-BINDING EXTRACELLULAR PROTEIN ARTP"/>
    <property type="match status" value="1"/>
</dbReference>
<dbReference type="EMBL" id="VUNH01000005">
    <property type="protein sequence ID" value="MST55535.1"/>
    <property type="molecule type" value="Genomic_DNA"/>
</dbReference>
<protein>
    <submittedName>
        <fullName evidence="8">Transporter substrate-binding domain-containing protein</fullName>
    </submittedName>
</protein>
<dbReference type="AlphaFoldDB" id="A0A6L5YBN1"/>
<dbReference type="SUPFAM" id="SSF53850">
    <property type="entry name" value="Periplasmic binding protein-like II"/>
    <property type="match status" value="1"/>
</dbReference>
<evidence type="ECO:0000259" key="6">
    <source>
        <dbReference type="SMART" id="SM00062"/>
    </source>
</evidence>
<dbReference type="GO" id="GO:0016020">
    <property type="term" value="C:membrane"/>
    <property type="evidence" value="ECO:0007669"/>
    <property type="project" value="InterPro"/>
</dbReference>
<dbReference type="Proteomes" id="UP000473699">
    <property type="component" value="Unassembled WGS sequence"/>
</dbReference>
<dbReference type="SMART" id="SM00079">
    <property type="entry name" value="PBPe"/>
    <property type="match status" value="1"/>
</dbReference>